<evidence type="ECO:0000256" key="1">
    <source>
        <dbReference type="SAM" id="MobiDB-lite"/>
    </source>
</evidence>
<feature type="region of interest" description="Disordered" evidence="1">
    <location>
        <begin position="478"/>
        <end position="498"/>
    </location>
</feature>
<reference evidence="2" key="1">
    <citation type="journal article" date="2022" name="G3 (Bethesda)">
        <title>High quality genome of the basidiomycete yeast Dioszegia hungarica PDD-24b-2 isolated from cloud water.</title>
        <authorList>
            <person name="Jarrige D."/>
            <person name="Haridas S."/>
            <person name="Bleykasten-Grosshans C."/>
            <person name="Joly M."/>
            <person name="Nadalig T."/>
            <person name="Sancelme M."/>
            <person name="Vuilleumier S."/>
            <person name="Grigoriev I.V."/>
            <person name="Amato P."/>
            <person name="Bringel F."/>
        </authorList>
    </citation>
    <scope>NUCLEOTIDE SEQUENCE</scope>
    <source>
        <strain evidence="2">PDD-24b-2</strain>
    </source>
</reference>
<name>A0AA38H674_9TREE</name>
<organism evidence="2 3">
    <name type="scientific">Dioszegia hungarica</name>
    <dbReference type="NCBI Taxonomy" id="4972"/>
    <lineage>
        <taxon>Eukaryota</taxon>
        <taxon>Fungi</taxon>
        <taxon>Dikarya</taxon>
        <taxon>Basidiomycota</taxon>
        <taxon>Agaricomycotina</taxon>
        <taxon>Tremellomycetes</taxon>
        <taxon>Tremellales</taxon>
        <taxon>Bulleribasidiaceae</taxon>
        <taxon>Dioszegia</taxon>
    </lineage>
</organism>
<dbReference type="EMBL" id="JAKWFO010000006">
    <property type="protein sequence ID" value="KAI9634730.1"/>
    <property type="molecule type" value="Genomic_DNA"/>
</dbReference>
<keyword evidence="3" id="KW-1185">Reference proteome</keyword>
<dbReference type="AlphaFoldDB" id="A0AA38H674"/>
<evidence type="ECO:0000313" key="2">
    <source>
        <dbReference type="EMBL" id="KAI9634730.1"/>
    </source>
</evidence>
<dbReference type="GeneID" id="77726631"/>
<gene>
    <name evidence="2" type="ORF">MKK02DRAFT_27888</name>
</gene>
<feature type="compositionally biased region" description="Low complexity" evidence="1">
    <location>
        <begin position="610"/>
        <end position="619"/>
    </location>
</feature>
<comment type="caution">
    <text evidence="2">The sequence shown here is derived from an EMBL/GenBank/DDBJ whole genome shotgun (WGS) entry which is preliminary data.</text>
</comment>
<feature type="compositionally biased region" description="Gly residues" evidence="1">
    <location>
        <begin position="620"/>
        <end position="629"/>
    </location>
</feature>
<sequence length="629" mass="70011">MSSTVPAVMSWLVKKFKVFSCSWCTILPQVATSPSLPVYVVSAESRSRVPPIRHTATQSSLTTSQVLMSKIWLAQRVGLIVINSLGDQPHHVYQVSYQATQTKRGKRRWREACRGTSSLDGDQFRARKKILASTADPSRQDDFGSKYDLRARAVTTRTQSAPTPTPINDDICSPSLGLSSIRLPETFIAQPYPLHSLFCGTWFRPTHPSSSHFFDHTRQAFGVIGGGGGGQPSRSWTRKAGEVEGKEERTFGTRWEAQLQLNDTTRDHSTDVWIENLTGRDGTELEQSPRAGRKLVYLGLPQDRFIRQARRSQQGHVPLTSAEVLMWYGYRSRVPECYLSARRLRTSTPPRRQFAMDVSQIRGQEYNGDLEKRLISSTTGRRQIFRKPVLGRPLRHSPSTQLPVRPYYLLVAPHHLRPQCAIVDDLSNKLNYTACSFLGPGVGRPTQHHPPNEFGWSSLGRSSKDISIATPLRASIPTHEPKLRNGQSINKHRSRPDRHGQGDLILSCLQSLLPRRACHLRPITDHRSSLSPQPRRGLNLTSPSRLLASSWSQVRVPRFKTRDLVSTQFGAHSTTVLILRALVGPFRQHRGPGLGIAASHVLGPSTPERPAAGPHLPHGGPVGFGQGGL</sequence>
<accession>A0AA38H674</accession>
<protein>
    <submittedName>
        <fullName evidence="2">Uncharacterized protein</fullName>
    </submittedName>
</protein>
<dbReference type="Proteomes" id="UP001164286">
    <property type="component" value="Unassembled WGS sequence"/>
</dbReference>
<proteinExistence type="predicted"/>
<evidence type="ECO:0000313" key="3">
    <source>
        <dbReference type="Proteomes" id="UP001164286"/>
    </source>
</evidence>
<feature type="region of interest" description="Disordered" evidence="1">
    <location>
        <begin position="602"/>
        <end position="629"/>
    </location>
</feature>
<dbReference type="RefSeq" id="XP_052944507.1">
    <property type="nucleotide sequence ID" value="XM_053087426.1"/>
</dbReference>